<dbReference type="PANTHER" id="PTHR46093:SF18">
    <property type="entry name" value="FIBRONECTIN TYPE-III DOMAIN-CONTAINING PROTEIN"/>
    <property type="match status" value="1"/>
</dbReference>
<protein>
    <recommendedName>
        <fullName evidence="6">Galactose oxidase</fullName>
    </recommendedName>
</protein>
<evidence type="ECO:0000313" key="5">
    <source>
        <dbReference type="Proteomes" id="UP000242180"/>
    </source>
</evidence>
<dbReference type="OMA" id="GIRRNIW"/>
<name>A0A1X2H9N8_SYNRA</name>
<evidence type="ECO:0008006" key="6">
    <source>
        <dbReference type="Google" id="ProtNLM"/>
    </source>
</evidence>
<comment type="caution">
    <text evidence="4">The sequence shown here is derived from an EMBL/GenBank/DDBJ whole genome shotgun (WGS) entry which is preliminary data.</text>
</comment>
<evidence type="ECO:0000256" key="1">
    <source>
        <dbReference type="ARBA" id="ARBA00022441"/>
    </source>
</evidence>
<keyword evidence="3" id="KW-0812">Transmembrane</keyword>
<dbReference type="InParanoid" id="A0A1X2H9N8"/>
<dbReference type="InterPro" id="IPR015915">
    <property type="entry name" value="Kelch-typ_b-propeller"/>
</dbReference>
<organism evidence="4 5">
    <name type="scientific">Syncephalastrum racemosum</name>
    <name type="common">Filamentous fungus</name>
    <dbReference type="NCBI Taxonomy" id="13706"/>
    <lineage>
        <taxon>Eukaryota</taxon>
        <taxon>Fungi</taxon>
        <taxon>Fungi incertae sedis</taxon>
        <taxon>Mucoromycota</taxon>
        <taxon>Mucoromycotina</taxon>
        <taxon>Mucoromycetes</taxon>
        <taxon>Mucorales</taxon>
        <taxon>Syncephalastraceae</taxon>
        <taxon>Syncephalastrum</taxon>
    </lineage>
</organism>
<evidence type="ECO:0000256" key="2">
    <source>
        <dbReference type="ARBA" id="ARBA00022737"/>
    </source>
</evidence>
<dbReference type="EMBL" id="MCGN01000006">
    <property type="protein sequence ID" value="ORY95362.1"/>
    <property type="molecule type" value="Genomic_DNA"/>
</dbReference>
<feature type="transmembrane region" description="Helical" evidence="3">
    <location>
        <begin position="686"/>
        <end position="706"/>
    </location>
</feature>
<dbReference type="STRING" id="13706.A0A1X2H9N8"/>
<dbReference type="Gene3D" id="2.120.10.80">
    <property type="entry name" value="Kelch-type beta propeller"/>
    <property type="match status" value="2"/>
</dbReference>
<feature type="transmembrane region" description="Helical" evidence="3">
    <location>
        <begin position="357"/>
        <end position="380"/>
    </location>
</feature>
<keyword evidence="2" id="KW-0677">Repeat</keyword>
<reference evidence="4 5" key="1">
    <citation type="submission" date="2016-07" db="EMBL/GenBank/DDBJ databases">
        <title>Pervasive Adenine N6-methylation of Active Genes in Fungi.</title>
        <authorList>
            <consortium name="DOE Joint Genome Institute"/>
            <person name="Mondo S.J."/>
            <person name="Dannebaum R.O."/>
            <person name="Kuo R.C."/>
            <person name="Labutti K."/>
            <person name="Haridas S."/>
            <person name="Kuo A."/>
            <person name="Salamov A."/>
            <person name="Ahrendt S.R."/>
            <person name="Lipzen A."/>
            <person name="Sullivan W."/>
            <person name="Andreopoulos W.B."/>
            <person name="Clum A."/>
            <person name="Lindquist E."/>
            <person name="Daum C."/>
            <person name="Ramamoorthy G.K."/>
            <person name="Gryganskyi A."/>
            <person name="Culley D."/>
            <person name="Magnuson J.K."/>
            <person name="James T.Y."/>
            <person name="O'Malley M.A."/>
            <person name="Stajich J.E."/>
            <person name="Spatafora J.W."/>
            <person name="Visel A."/>
            <person name="Grigoriev I.V."/>
        </authorList>
    </citation>
    <scope>NUCLEOTIDE SEQUENCE [LARGE SCALE GENOMIC DNA]</scope>
    <source>
        <strain evidence="4 5">NRRL 2496</strain>
    </source>
</reference>
<proteinExistence type="predicted"/>
<dbReference type="Pfam" id="PF24681">
    <property type="entry name" value="Kelch_KLHDC2_KLHL20_DRC7"/>
    <property type="match status" value="2"/>
</dbReference>
<keyword evidence="3" id="KW-0472">Membrane</keyword>
<dbReference type="OrthoDB" id="432528at2759"/>
<dbReference type="PANTHER" id="PTHR46093">
    <property type="entry name" value="ACYL-COA-BINDING DOMAIN-CONTAINING PROTEIN 5"/>
    <property type="match status" value="1"/>
</dbReference>
<dbReference type="Proteomes" id="UP000242180">
    <property type="component" value="Unassembled WGS sequence"/>
</dbReference>
<gene>
    <name evidence="4" type="ORF">BCR43DRAFT_515489</name>
</gene>
<evidence type="ECO:0000313" key="4">
    <source>
        <dbReference type="EMBL" id="ORY95362.1"/>
    </source>
</evidence>
<sequence length="831" mass="94361">MAPNTIFNPAGQELHATNRPLYGASAATMNNTVYIYGGFYSVPPWNMEALWTVSASTADRLDQVSTDPYASPTMVYGALVATERNTLYSFGGHHPIDPTNTSLPPEPLRYYEFDMGSHIWHPLQKPLNISSPLERFYHSATRAGDEVYLFGGMNISGPLEDVFWQYHLPSDQWTRLETDVASRDGSLVLLGGYHCVGNYTTNPTLDKDLFPMTSATVFDTHSGQWREQPLQGASIPAPRIYHSAVADKNDRIVVCGGQDGAAQPFHTYLSAGDDPADMTAILDTHAWAWSIPQPSAYQPFPRSFAAAALVNDTKVIFGFGINYHTIYDGLYVFDSLQATWETPSYLTTSQHHDTATVISSTVVVSVLTSTLLVLGSWMLCRHLHLHPTRFLSKVLDEVWKPRAGEPLWAEITRFLVRLFFYLVFITVVIITLVQVRNSPIIEQSYHEHNSEYTVDVPDIRFCFDGWEPEKTNRTPFIQCSTDFGDACSRYIINITDNIQTGLNYYGDHLTCYLFRAPDNFHLSRNTDRETSNGSHLKFYFYGDQSLYNSTNAVLHTVLYNRRHDPNLPVYGIPDPYQVPFYWYDDDENAAFQSAEQENLRTNNAFDLDPFAASTGNYELIERQHIRTDQPWNYVGVGTLRSPSYLIESKAVSEPRPSQYAVDPQPMGSLHVFPISYQVTMIREQRAFTLLNAMGILGGIFGIILGLQTCLFGYRPRSPWGVVHRWSVGQMRRSLLQGLRSKFPKGAQVPIVHPVHRRFSALNTVRQKAHDKPITDEEIEEEDEPQEKRMVRLEERLHVFELLFQAYYINDEVFRSLASASDHYRNNNANAP</sequence>
<keyword evidence="3" id="KW-1133">Transmembrane helix</keyword>
<dbReference type="AlphaFoldDB" id="A0A1X2H9N8"/>
<accession>A0A1X2H9N8</accession>
<feature type="transmembrane region" description="Helical" evidence="3">
    <location>
        <begin position="414"/>
        <end position="435"/>
    </location>
</feature>
<keyword evidence="5" id="KW-1185">Reference proteome</keyword>
<dbReference type="SUPFAM" id="SSF117281">
    <property type="entry name" value="Kelch motif"/>
    <property type="match status" value="1"/>
</dbReference>
<evidence type="ECO:0000256" key="3">
    <source>
        <dbReference type="SAM" id="Phobius"/>
    </source>
</evidence>
<keyword evidence="1" id="KW-0880">Kelch repeat</keyword>